<feature type="repeat" description="PPR" evidence="2">
    <location>
        <begin position="41"/>
        <end position="75"/>
    </location>
</feature>
<dbReference type="Gene3D" id="1.25.40.10">
    <property type="entry name" value="Tetratricopeptide repeat domain"/>
    <property type="match status" value="2"/>
</dbReference>
<proteinExistence type="predicted"/>
<organism evidence="3 4">
    <name type="scientific">Tetracentron sinense</name>
    <name type="common">Spur-leaf</name>
    <dbReference type="NCBI Taxonomy" id="13715"/>
    <lineage>
        <taxon>Eukaryota</taxon>
        <taxon>Viridiplantae</taxon>
        <taxon>Streptophyta</taxon>
        <taxon>Embryophyta</taxon>
        <taxon>Tracheophyta</taxon>
        <taxon>Spermatophyta</taxon>
        <taxon>Magnoliopsida</taxon>
        <taxon>Trochodendrales</taxon>
        <taxon>Trochodendraceae</taxon>
        <taxon>Tetracentron</taxon>
    </lineage>
</organism>
<dbReference type="OrthoDB" id="185373at2759"/>
<dbReference type="NCBIfam" id="TIGR00756">
    <property type="entry name" value="PPR"/>
    <property type="match status" value="1"/>
</dbReference>
<evidence type="ECO:0008006" key="5">
    <source>
        <dbReference type="Google" id="ProtNLM"/>
    </source>
</evidence>
<dbReference type="Pfam" id="PF01535">
    <property type="entry name" value="PPR"/>
    <property type="match status" value="1"/>
</dbReference>
<dbReference type="PANTHER" id="PTHR47933:SF37">
    <property type="entry name" value="OS07G0590600 PROTEIN"/>
    <property type="match status" value="1"/>
</dbReference>
<dbReference type="InterPro" id="IPR011990">
    <property type="entry name" value="TPR-like_helical_dom_sf"/>
</dbReference>
<evidence type="ECO:0000256" key="2">
    <source>
        <dbReference type="PROSITE-ProRule" id="PRU00708"/>
    </source>
</evidence>
<comment type="caution">
    <text evidence="3">The sequence shown here is derived from an EMBL/GenBank/DDBJ whole genome shotgun (WGS) entry which is preliminary data.</text>
</comment>
<evidence type="ECO:0000313" key="3">
    <source>
        <dbReference type="EMBL" id="KAF8409327.1"/>
    </source>
</evidence>
<dbReference type="GO" id="GO:0003729">
    <property type="term" value="F:mRNA binding"/>
    <property type="evidence" value="ECO:0007669"/>
    <property type="project" value="TreeGrafter"/>
</dbReference>
<sequence>MRKTLKFPSLSKEAKASVNSPFFFRILDLSVRTMATLIRDYVAIYTELIDSFAKSGNWEEAMKLFERMKDEGLERDEFAYGVTVNASARPGNWRRPWNFFEFYSENGVGETVKLFIEMVEKGCMWESYCYNALIDAFVKNEEALKLCEMMIHKCITPTPASFRALSTGLCPSGKIARVSFDDMRSVLCKVGCVEQACKLADGIVDGSRDIPGKVRAILPGLPSRLGTSSIYKVTVKTFRRTLMVSESITEWMAYTMSSLMNRSTEYN</sequence>
<name>A0A834ZVC9_TETSI</name>
<reference evidence="3 4" key="1">
    <citation type="submission" date="2020-04" db="EMBL/GenBank/DDBJ databases">
        <title>Plant Genome Project.</title>
        <authorList>
            <person name="Zhang R.-G."/>
        </authorList>
    </citation>
    <scope>NUCLEOTIDE SEQUENCE [LARGE SCALE GENOMIC DNA]</scope>
    <source>
        <strain evidence="3">YNK0</strain>
        <tissue evidence="3">Leaf</tissue>
    </source>
</reference>
<protein>
    <recommendedName>
        <fullName evidence="5">Pentatricopeptide repeat-containing protein</fullName>
    </recommendedName>
</protein>
<dbReference type="PANTHER" id="PTHR47933">
    <property type="entry name" value="PENTATRICOPEPTIDE REPEAT-CONTAINING PROTEIN 1, MITOCHONDRIAL"/>
    <property type="match status" value="1"/>
</dbReference>
<accession>A0A834ZVC9</accession>
<evidence type="ECO:0000313" key="4">
    <source>
        <dbReference type="Proteomes" id="UP000655225"/>
    </source>
</evidence>
<keyword evidence="1" id="KW-0677">Repeat</keyword>
<dbReference type="EMBL" id="JABCRI010000003">
    <property type="protein sequence ID" value="KAF8409327.1"/>
    <property type="molecule type" value="Genomic_DNA"/>
</dbReference>
<gene>
    <name evidence="3" type="ORF">HHK36_005402</name>
</gene>
<dbReference type="InterPro" id="IPR051240">
    <property type="entry name" value="Mito_RNA-Proc/Resp"/>
</dbReference>
<evidence type="ECO:0000256" key="1">
    <source>
        <dbReference type="ARBA" id="ARBA00022737"/>
    </source>
</evidence>
<dbReference type="Proteomes" id="UP000655225">
    <property type="component" value="Unassembled WGS sequence"/>
</dbReference>
<dbReference type="InterPro" id="IPR002885">
    <property type="entry name" value="PPR_rpt"/>
</dbReference>
<keyword evidence="4" id="KW-1185">Reference proteome</keyword>
<dbReference type="PROSITE" id="PS51375">
    <property type="entry name" value="PPR"/>
    <property type="match status" value="1"/>
</dbReference>
<dbReference type="AlphaFoldDB" id="A0A834ZVC9"/>
<dbReference type="Pfam" id="PF13041">
    <property type="entry name" value="PPR_2"/>
    <property type="match status" value="1"/>
</dbReference>